<feature type="transmembrane region" description="Helical" evidence="2">
    <location>
        <begin position="229"/>
        <end position="247"/>
    </location>
</feature>
<protein>
    <submittedName>
        <fullName evidence="3">Uncharacterized protein</fullName>
    </submittedName>
</protein>
<feature type="compositionally biased region" description="Polar residues" evidence="1">
    <location>
        <begin position="1"/>
        <end position="16"/>
    </location>
</feature>
<keyword evidence="2" id="KW-0472">Membrane</keyword>
<keyword evidence="2" id="KW-0812">Transmembrane</keyword>
<sequence length="268" mass="31153">MLMSKDGSTVTRCVQQTDKRQRKDRAKGAAGDITDLTFRHSPAHPSYRSAFRCSENQKLTTKTLRDCELKPEASSQRGSTQPRPGPRRRTLQIQLQPDGKWKMRAGRCWAYCQRHKEVIEQKQSKVLPSCYESTKYDGKNTDNDVQGILFPVIDKRMNGWMDGWMEKEGEGEEKTRIIILKLKIDIGHSFIAKIWWTWLYTEKALKPHGTQEVPLVPLLDACRKCLRTLVIKVFLTLLLAYYLRIVLYRRMEVITPTLQCMQSILKHL</sequence>
<organism evidence="3">
    <name type="scientific">Ailuropoda melanoleuca</name>
    <name type="common">Giant panda</name>
    <dbReference type="NCBI Taxonomy" id="9646"/>
    <lineage>
        <taxon>Eukaryota</taxon>
        <taxon>Metazoa</taxon>
        <taxon>Chordata</taxon>
        <taxon>Craniata</taxon>
        <taxon>Vertebrata</taxon>
        <taxon>Euteleostomi</taxon>
        <taxon>Mammalia</taxon>
        <taxon>Eutheria</taxon>
        <taxon>Laurasiatheria</taxon>
        <taxon>Carnivora</taxon>
        <taxon>Caniformia</taxon>
        <taxon>Ursidae</taxon>
        <taxon>Ailuropoda</taxon>
    </lineage>
</organism>
<evidence type="ECO:0000313" key="3">
    <source>
        <dbReference type="EMBL" id="EFB20493.1"/>
    </source>
</evidence>
<feature type="region of interest" description="Disordered" evidence="1">
    <location>
        <begin position="1"/>
        <end position="41"/>
    </location>
</feature>
<reference evidence="3" key="1">
    <citation type="journal article" date="2010" name="Nature">
        <title>The sequence and de novo assembly of the giant panda genome.</title>
        <authorList>
            <person name="Li R."/>
            <person name="Fan W."/>
            <person name="Tian G."/>
            <person name="Zhu H."/>
            <person name="He L."/>
            <person name="Cai J."/>
            <person name="Huang Q."/>
            <person name="Cai Q."/>
            <person name="Li B."/>
            <person name="Bai Y."/>
            <person name="Zhang Z."/>
            <person name="Zhang Y."/>
            <person name="Wang W."/>
            <person name="Li J."/>
            <person name="Wei F."/>
            <person name="Li H."/>
            <person name="Jian M."/>
            <person name="Li J."/>
            <person name="Zhang Z."/>
            <person name="Nielsen R."/>
            <person name="Li D."/>
            <person name="Gu W."/>
            <person name="Yang Z."/>
            <person name="Xuan Z."/>
            <person name="Ryder O.A."/>
            <person name="Leung F.C."/>
            <person name="Zhou Y."/>
            <person name="Cao J."/>
            <person name="Sun X."/>
            <person name="Fu Y."/>
            <person name="Fang X."/>
            <person name="Guo X."/>
            <person name="Wang B."/>
            <person name="Hou R."/>
            <person name="Shen F."/>
            <person name="Mu B."/>
            <person name="Ni P."/>
            <person name="Lin R."/>
            <person name="Qian W."/>
            <person name="Wang G."/>
            <person name="Yu C."/>
            <person name="Nie W."/>
            <person name="Wang J."/>
            <person name="Wu Z."/>
            <person name="Liang H."/>
            <person name="Min J."/>
            <person name="Wu Q."/>
            <person name="Cheng S."/>
            <person name="Ruan J."/>
            <person name="Wang M."/>
            <person name="Shi Z."/>
            <person name="Wen M."/>
            <person name="Liu B."/>
            <person name="Ren X."/>
            <person name="Zheng H."/>
            <person name="Dong D."/>
            <person name="Cook K."/>
            <person name="Shan G."/>
            <person name="Zhang H."/>
            <person name="Kosiol C."/>
            <person name="Xie X."/>
            <person name="Lu Z."/>
            <person name="Zheng H."/>
            <person name="Li Y."/>
            <person name="Steiner C.C."/>
            <person name="Lam T.T."/>
            <person name="Lin S."/>
            <person name="Zhang Q."/>
            <person name="Li G."/>
            <person name="Tian J."/>
            <person name="Gong T."/>
            <person name="Liu H."/>
            <person name="Zhang D."/>
            <person name="Fang L."/>
            <person name="Ye C."/>
            <person name="Zhang J."/>
            <person name="Hu W."/>
            <person name="Xu A."/>
            <person name="Ren Y."/>
            <person name="Zhang G."/>
            <person name="Bruford M.W."/>
            <person name="Li Q."/>
            <person name="Ma L."/>
            <person name="Guo Y."/>
            <person name="An N."/>
            <person name="Hu Y."/>
            <person name="Zheng Y."/>
            <person name="Shi Y."/>
            <person name="Li Z."/>
            <person name="Liu Q."/>
            <person name="Chen Y."/>
            <person name="Zhao J."/>
            <person name="Qu N."/>
            <person name="Zhao S."/>
            <person name="Tian F."/>
            <person name="Wang X."/>
            <person name="Wang H."/>
            <person name="Xu L."/>
            <person name="Liu X."/>
            <person name="Vinar T."/>
            <person name="Wang Y."/>
            <person name="Lam T.W."/>
            <person name="Yiu S.M."/>
            <person name="Liu S."/>
            <person name="Zhang H."/>
            <person name="Li D."/>
            <person name="Huang Y."/>
            <person name="Wang X."/>
            <person name="Yang G."/>
            <person name="Jiang Z."/>
            <person name="Wang J."/>
            <person name="Qin N."/>
            <person name="Li L."/>
            <person name="Li J."/>
            <person name="Bolund L."/>
            <person name="Kristiansen K."/>
            <person name="Wong G.K."/>
            <person name="Olson M."/>
            <person name="Zhang X."/>
            <person name="Li S."/>
            <person name="Yang H."/>
            <person name="Wang J."/>
            <person name="Wang J."/>
        </authorList>
    </citation>
    <scope>NUCLEOTIDE SEQUENCE [LARGE SCALE GENOMIC DNA]</scope>
</reference>
<dbReference type="AlphaFoldDB" id="D2I0R0"/>
<name>D2I0R0_AILME</name>
<gene>
    <name evidence="3" type="ORF">PANDA_018803</name>
</gene>
<accession>D2I0R0</accession>
<keyword evidence="2" id="KW-1133">Transmembrane helix</keyword>
<proteinExistence type="predicted"/>
<evidence type="ECO:0000256" key="1">
    <source>
        <dbReference type="SAM" id="MobiDB-lite"/>
    </source>
</evidence>
<evidence type="ECO:0000256" key="2">
    <source>
        <dbReference type="SAM" id="Phobius"/>
    </source>
</evidence>
<dbReference type="InParanoid" id="D2I0R0"/>
<feature type="region of interest" description="Disordered" evidence="1">
    <location>
        <begin position="64"/>
        <end position="91"/>
    </location>
</feature>
<dbReference type="EMBL" id="GL193912">
    <property type="protein sequence ID" value="EFB20493.1"/>
    <property type="molecule type" value="Genomic_DNA"/>
</dbReference>
<feature type="compositionally biased region" description="Polar residues" evidence="1">
    <location>
        <begin position="73"/>
        <end position="82"/>
    </location>
</feature>